<name>A0A976UAT0_9CAUD</name>
<sequence>MNKKVHCHKCGRITETYNRFSFNWAQKEFKFDNDQNIDRFCLCHKCSRLLSSWLEASKGVMSYRFE</sequence>
<keyword evidence="2" id="KW-1185">Reference proteome</keyword>
<evidence type="ECO:0000313" key="1">
    <source>
        <dbReference type="EMBL" id="UVF62461.1"/>
    </source>
</evidence>
<dbReference type="EMBL" id="ON649701">
    <property type="protein sequence ID" value="UVF62461.1"/>
    <property type="molecule type" value="Genomic_DNA"/>
</dbReference>
<proteinExistence type="predicted"/>
<evidence type="ECO:0000313" key="2">
    <source>
        <dbReference type="Proteomes" id="UP001156973"/>
    </source>
</evidence>
<protein>
    <submittedName>
        <fullName evidence="1">Uncharacterized protein</fullName>
    </submittedName>
</protein>
<accession>A0A976UAT0</accession>
<reference evidence="1 2" key="1">
    <citation type="submission" date="2022-05" db="EMBL/GenBank/DDBJ databases">
        <title>Diverse viruses of marine archaea discovered using metagenomics.</title>
        <authorList>
            <person name="Zhou Y."/>
        </authorList>
    </citation>
    <scope>NUCLEOTIDE SEQUENCE [LARGE SCALE GENOMIC DNA]</scope>
    <source>
        <strain evidence="1">YSH_922147</strain>
    </source>
</reference>
<organism evidence="1 2">
    <name type="scientific">Nitrososphaeria virus YSH_922147</name>
    <dbReference type="NCBI Taxonomy" id="3071323"/>
    <lineage>
        <taxon>Viruses</taxon>
        <taxon>Duplodnaviria</taxon>
        <taxon>Heunggongvirae</taxon>
        <taxon>Uroviricota</taxon>
        <taxon>Caudoviricetes</taxon>
        <taxon>Juravirales</taxon>
        <taxon>Yangangviridae</taxon>
        <taxon>Mathaucavirus</taxon>
        <taxon>Mathaucavirus yangshanense</taxon>
    </lineage>
</organism>
<dbReference type="KEGG" id="vg:80545012"/>
<dbReference type="Proteomes" id="UP001156973">
    <property type="component" value="Segment"/>
</dbReference>